<dbReference type="EMBL" id="PKUQ01000055">
    <property type="protein sequence ID" value="PLW74994.1"/>
    <property type="molecule type" value="Genomic_DNA"/>
</dbReference>
<protein>
    <submittedName>
        <fullName evidence="2">Uncharacterized protein</fullName>
    </submittedName>
</protein>
<reference evidence="2 3" key="1">
    <citation type="submission" date="2018-01" db="EMBL/GenBank/DDBJ databases">
        <title>The draft genome sequence of Cohaesibacter sp. H1304.</title>
        <authorList>
            <person name="Wang N.-N."/>
            <person name="Du Z.-J."/>
        </authorList>
    </citation>
    <scope>NUCLEOTIDE SEQUENCE [LARGE SCALE GENOMIC DNA]</scope>
    <source>
        <strain evidence="2 3">H1304</strain>
    </source>
</reference>
<sequence length="74" mass="8117">MALNFNLPNRAGSGVFVLVLLLIPRRCSTQIEGQADDRFDGFVLNSGRQETITQTQRISPTIGSDHNELGDDPC</sequence>
<keyword evidence="3" id="KW-1185">Reference proteome</keyword>
<comment type="caution">
    <text evidence="2">The sequence shown here is derived from an EMBL/GenBank/DDBJ whole genome shotgun (WGS) entry which is preliminary data.</text>
</comment>
<feature type="compositionally biased region" description="Basic and acidic residues" evidence="1">
    <location>
        <begin position="65"/>
        <end position="74"/>
    </location>
</feature>
<evidence type="ECO:0000313" key="2">
    <source>
        <dbReference type="EMBL" id="PLW74994.1"/>
    </source>
</evidence>
<proteinExistence type="predicted"/>
<feature type="compositionally biased region" description="Polar residues" evidence="1">
    <location>
        <begin position="53"/>
        <end position="64"/>
    </location>
</feature>
<accession>A0A2N5XKI2</accession>
<feature type="region of interest" description="Disordered" evidence="1">
    <location>
        <begin position="53"/>
        <end position="74"/>
    </location>
</feature>
<evidence type="ECO:0000256" key="1">
    <source>
        <dbReference type="SAM" id="MobiDB-lite"/>
    </source>
</evidence>
<dbReference type="Proteomes" id="UP000234881">
    <property type="component" value="Unassembled WGS sequence"/>
</dbReference>
<gene>
    <name evidence="2" type="ORF">C0081_22085</name>
</gene>
<name>A0A2N5XKI2_9HYPH</name>
<organism evidence="2 3">
    <name type="scientific">Cohaesibacter celericrescens</name>
    <dbReference type="NCBI Taxonomy" id="2067669"/>
    <lineage>
        <taxon>Bacteria</taxon>
        <taxon>Pseudomonadati</taxon>
        <taxon>Pseudomonadota</taxon>
        <taxon>Alphaproteobacteria</taxon>
        <taxon>Hyphomicrobiales</taxon>
        <taxon>Cohaesibacteraceae</taxon>
    </lineage>
</organism>
<evidence type="ECO:0000313" key="3">
    <source>
        <dbReference type="Proteomes" id="UP000234881"/>
    </source>
</evidence>
<dbReference type="AlphaFoldDB" id="A0A2N5XKI2"/>